<feature type="region of interest" description="Disordered" evidence="1">
    <location>
        <begin position="152"/>
        <end position="233"/>
    </location>
</feature>
<accession>A0AA37LVZ2</accession>
<protein>
    <submittedName>
        <fullName evidence="2">Uncharacterized protein</fullName>
    </submittedName>
</protein>
<evidence type="ECO:0000256" key="1">
    <source>
        <dbReference type="SAM" id="MobiDB-lite"/>
    </source>
</evidence>
<dbReference type="Proteomes" id="UP001055172">
    <property type="component" value="Unassembled WGS sequence"/>
</dbReference>
<dbReference type="AlphaFoldDB" id="A0AA37LVZ2"/>
<feature type="compositionally biased region" description="Basic residues" evidence="1">
    <location>
        <begin position="345"/>
        <end position="359"/>
    </location>
</feature>
<feature type="region of interest" description="Disordered" evidence="1">
    <location>
        <begin position="292"/>
        <end position="359"/>
    </location>
</feature>
<proteinExistence type="predicted"/>
<comment type="caution">
    <text evidence="2">The sequence shown here is derived from an EMBL/GenBank/DDBJ whole genome shotgun (WGS) entry which is preliminary data.</text>
</comment>
<evidence type="ECO:0000313" key="2">
    <source>
        <dbReference type="EMBL" id="GJC86231.1"/>
    </source>
</evidence>
<sequence length="359" mass="39438">MSQAGREYFNFLLNNHIISRCEPILIESFNSYCRDFTTLAGITSSPTTSASSIISDLSRIRTENLPDGAATLPPHLVQAKFPALAGLYLTDRATAQASAPAAFPTYSPVPHSPGNFDFDHVPGSLHQHQSSHYHTATYDAFNNLPEQPLPATMRASNPFRRQPTSRSLESPFAPGRAVPTPPLGLEIPYQTPSRDNMPWRPAALVSPSPAPHRHHVDAQDGNNDDNNDNNDGHEQRETLITELFRTQRVFDREMGAWQHAVSQILAHKAALLRAQPGLLAVHEQLQVPNKCPQTAAPRGTDKGKVASTAQENAGLQGVEEITLCEDEPEPEPEPGTSDGQWAFHSRNRHRGGRQKQGTK</sequence>
<feature type="compositionally biased region" description="Acidic residues" evidence="1">
    <location>
        <begin position="322"/>
        <end position="332"/>
    </location>
</feature>
<organism evidence="2 3">
    <name type="scientific">Colletotrichum liriopes</name>
    <dbReference type="NCBI Taxonomy" id="708192"/>
    <lineage>
        <taxon>Eukaryota</taxon>
        <taxon>Fungi</taxon>
        <taxon>Dikarya</taxon>
        <taxon>Ascomycota</taxon>
        <taxon>Pezizomycotina</taxon>
        <taxon>Sordariomycetes</taxon>
        <taxon>Hypocreomycetidae</taxon>
        <taxon>Glomerellales</taxon>
        <taxon>Glomerellaceae</taxon>
        <taxon>Colletotrichum</taxon>
        <taxon>Colletotrichum spaethianum species complex</taxon>
    </lineage>
</organism>
<reference evidence="2 3" key="1">
    <citation type="submission" date="2021-07" db="EMBL/GenBank/DDBJ databases">
        <title>Genome data of Colletotrichum spaethianum.</title>
        <authorList>
            <person name="Utami Y.D."/>
            <person name="Hiruma K."/>
        </authorList>
    </citation>
    <scope>NUCLEOTIDE SEQUENCE [LARGE SCALE GENOMIC DNA]</scope>
    <source>
        <strain evidence="2 3">MAFF 242679</strain>
    </source>
</reference>
<dbReference type="EMBL" id="BPPX01000021">
    <property type="protein sequence ID" value="GJC86231.1"/>
    <property type="molecule type" value="Genomic_DNA"/>
</dbReference>
<gene>
    <name evidence="2" type="ORF">ColLi_09069</name>
</gene>
<evidence type="ECO:0000313" key="3">
    <source>
        <dbReference type="Proteomes" id="UP001055172"/>
    </source>
</evidence>
<keyword evidence="3" id="KW-1185">Reference proteome</keyword>
<name>A0AA37LVZ2_9PEZI</name>